<dbReference type="Proteomes" id="UP000317648">
    <property type="component" value="Chromosome"/>
</dbReference>
<gene>
    <name evidence="1" type="ORF">Pla8534_04020</name>
</gene>
<dbReference type="RefSeq" id="WP_145048796.1">
    <property type="nucleotide sequence ID" value="NZ_CP036433.1"/>
</dbReference>
<dbReference type="AlphaFoldDB" id="A0A518DLD8"/>
<proteinExistence type="predicted"/>
<name>A0A518DLD8_9BACT</name>
<protein>
    <submittedName>
        <fullName evidence="1">Uncharacterized protein</fullName>
    </submittedName>
</protein>
<keyword evidence="2" id="KW-1185">Reference proteome</keyword>
<dbReference type="EMBL" id="CP036433">
    <property type="protein sequence ID" value="QDU92654.1"/>
    <property type="molecule type" value="Genomic_DNA"/>
</dbReference>
<evidence type="ECO:0000313" key="1">
    <source>
        <dbReference type="EMBL" id="QDU92654.1"/>
    </source>
</evidence>
<sequence>MTHPRRPDRFRSTFDELNFLSDSIQIAMTRNESVDAIVALRFESLLESCGFDNGSIVLQEHWVTFYQMKQDDEKIIEHCRRQIELTEMLFALGGPVGSVDNSYLASALYTLADSLRKIGRVAEGDQARRRAEELDRR</sequence>
<organism evidence="1 2">
    <name type="scientific">Lignipirellula cremea</name>
    <dbReference type="NCBI Taxonomy" id="2528010"/>
    <lineage>
        <taxon>Bacteria</taxon>
        <taxon>Pseudomonadati</taxon>
        <taxon>Planctomycetota</taxon>
        <taxon>Planctomycetia</taxon>
        <taxon>Pirellulales</taxon>
        <taxon>Pirellulaceae</taxon>
        <taxon>Lignipirellula</taxon>
    </lineage>
</organism>
<accession>A0A518DLD8</accession>
<reference evidence="1 2" key="1">
    <citation type="submission" date="2019-02" db="EMBL/GenBank/DDBJ databases">
        <title>Deep-cultivation of Planctomycetes and their phenomic and genomic characterization uncovers novel biology.</title>
        <authorList>
            <person name="Wiegand S."/>
            <person name="Jogler M."/>
            <person name="Boedeker C."/>
            <person name="Pinto D."/>
            <person name="Vollmers J."/>
            <person name="Rivas-Marin E."/>
            <person name="Kohn T."/>
            <person name="Peeters S.H."/>
            <person name="Heuer A."/>
            <person name="Rast P."/>
            <person name="Oberbeckmann S."/>
            <person name="Bunk B."/>
            <person name="Jeske O."/>
            <person name="Meyerdierks A."/>
            <person name="Storesund J.E."/>
            <person name="Kallscheuer N."/>
            <person name="Luecker S."/>
            <person name="Lage O.M."/>
            <person name="Pohl T."/>
            <person name="Merkel B.J."/>
            <person name="Hornburger P."/>
            <person name="Mueller R.-W."/>
            <person name="Bruemmer F."/>
            <person name="Labrenz M."/>
            <person name="Spormann A.M."/>
            <person name="Op den Camp H."/>
            <person name="Overmann J."/>
            <person name="Amann R."/>
            <person name="Jetten M.S.M."/>
            <person name="Mascher T."/>
            <person name="Medema M.H."/>
            <person name="Devos D.P."/>
            <person name="Kaster A.-K."/>
            <person name="Ovreas L."/>
            <person name="Rohde M."/>
            <person name="Galperin M.Y."/>
            <person name="Jogler C."/>
        </authorList>
    </citation>
    <scope>NUCLEOTIDE SEQUENCE [LARGE SCALE GENOMIC DNA]</scope>
    <source>
        <strain evidence="1 2">Pla85_3_4</strain>
    </source>
</reference>
<evidence type="ECO:0000313" key="2">
    <source>
        <dbReference type="Proteomes" id="UP000317648"/>
    </source>
</evidence>
<dbReference type="KEGG" id="lcre:Pla8534_04020"/>